<gene>
    <name evidence="3" type="ORF">ATL51_5304</name>
</gene>
<keyword evidence="3" id="KW-0489">Methyltransferase</keyword>
<feature type="region of interest" description="Disordered" evidence="1">
    <location>
        <begin position="1"/>
        <end position="51"/>
    </location>
</feature>
<dbReference type="Gene3D" id="3.40.50.150">
    <property type="entry name" value="Vaccinia Virus protein VP39"/>
    <property type="match status" value="1"/>
</dbReference>
<evidence type="ECO:0000256" key="1">
    <source>
        <dbReference type="SAM" id="MobiDB-lite"/>
    </source>
</evidence>
<keyword evidence="3" id="KW-0808">Transferase</keyword>
<dbReference type="EMBL" id="PHUJ01000003">
    <property type="protein sequence ID" value="PKB33538.1"/>
    <property type="molecule type" value="Genomic_DNA"/>
</dbReference>
<protein>
    <submittedName>
        <fullName evidence="3">Methyltransferase family protein</fullName>
    </submittedName>
</protein>
<feature type="compositionally biased region" description="Basic and acidic residues" evidence="1">
    <location>
        <begin position="28"/>
        <end position="39"/>
    </location>
</feature>
<feature type="domain" description="Methyltransferase" evidence="2">
    <location>
        <begin position="116"/>
        <end position="210"/>
    </location>
</feature>
<accession>A0AA44UU78</accession>
<dbReference type="Pfam" id="PF13649">
    <property type="entry name" value="Methyltransf_25"/>
    <property type="match status" value="1"/>
</dbReference>
<dbReference type="InterPro" id="IPR041698">
    <property type="entry name" value="Methyltransf_25"/>
</dbReference>
<dbReference type="InterPro" id="IPR029063">
    <property type="entry name" value="SAM-dependent_MTases_sf"/>
</dbReference>
<dbReference type="AlphaFoldDB" id="A0AA44UU78"/>
<evidence type="ECO:0000313" key="3">
    <source>
        <dbReference type="EMBL" id="PKB33538.1"/>
    </source>
</evidence>
<dbReference type="Proteomes" id="UP000232453">
    <property type="component" value="Unassembled WGS sequence"/>
</dbReference>
<dbReference type="GO" id="GO:0032259">
    <property type="term" value="P:methylation"/>
    <property type="evidence" value="ECO:0007669"/>
    <property type="project" value="UniProtKB-KW"/>
</dbReference>
<proteinExistence type="predicted"/>
<sequence length="316" mass="33717">MTSTVAGTPSTRHTTVAPSGTGGQRGDGPADRDRPELRRTTGPYPHPMGDAAERWRERQLGRGIPDHVLRYAPADPWTHDPADFTPPAEPADTPSHRAARAIAERAAAWTCAGASVLDVGCGGGDAVFGAAWPEPSPVARVVGVDRQADMLAVFAAAARARDLPHGTVHGSWPDAAGDAGRHDVVVCHHVLHNVVDLPPFLAALTGAVRTRGGIGGVVVEMLTEHPLAWLDPLWERFHDVVRPPSATHDDAVAVLREQQGVAPEVLTWTRAARLPHDAAWVTRRLCLPADRVEEVAAALVDLPPRRTDAVTLTWSP</sequence>
<dbReference type="SUPFAM" id="SSF53335">
    <property type="entry name" value="S-adenosyl-L-methionine-dependent methyltransferases"/>
    <property type="match status" value="1"/>
</dbReference>
<name>A0AA44UU78_PSEA5</name>
<comment type="caution">
    <text evidence="3">The sequence shown here is derived from an EMBL/GenBank/DDBJ whole genome shotgun (WGS) entry which is preliminary data.</text>
</comment>
<feature type="compositionally biased region" description="Polar residues" evidence="1">
    <location>
        <begin position="1"/>
        <end position="18"/>
    </location>
</feature>
<evidence type="ECO:0000259" key="2">
    <source>
        <dbReference type="Pfam" id="PF13649"/>
    </source>
</evidence>
<reference evidence="3 4" key="1">
    <citation type="submission" date="2017-11" db="EMBL/GenBank/DDBJ databases">
        <title>Sequencing the genomes of 1000 actinobacteria strains.</title>
        <authorList>
            <person name="Klenk H.-P."/>
        </authorList>
    </citation>
    <scope>NUCLEOTIDE SEQUENCE [LARGE SCALE GENOMIC DNA]</scope>
    <source>
        <strain evidence="3 4">DSM 44104</strain>
    </source>
</reference>
<evidence type="ECO:0000313" key="4">
    <source>
        <dbReference type="Proteomes" id="UP000232453"/>
    </source>
</evidence>
<dbReference type="GO" id="GO:0008168">
    <property type="term" value="F:methyltransferase activity"/>
    <property type="evidence" value="ECO:0007669"/>
    <property type="project" value="UniProtKB-KW"/>
</dbReference>
<dbReference type="CDD" id="cd02440">
    <property type="entry name" value="AdoMet_MTases"/>
    <property type="match status" value="1"/>
</dbReference>
<organism evidence="3 4">
    <name type="scientific">Pseudonocardia alni</name>
    <name type="common">Amycolata alni</name>
    <dbReference type="NCBI Taxonomy" id="33907"/>
    <lineage>
        <taxon>Bacteria</taxon>
        <taxon>Bacillati</taxon>
        <taxon>Actinomycetota</taxon>
        <taxon>Actinomycetes</taxon>
        <taxon>Pseudonocardiales</taxon>
        <taxon>Pseudonocardiaceae</taxon>
        <taxon>Pseudonocardia</taxon>
    </lineage>
</organism>